<evidence type="ECO:0000313" key="1">
    <source>
        <dbReference type="EMBL" id="NEY70592.1"/>
    </source>
</evidence>
<protein>
    <recommendedName>
        <fullName evidence="3">Spore coat protein CotO</fullName>
    </recommendedName>
</protein>
<accession>A0A6M0Q305</accession>
<evidence type="ECO:0008006" key="3">
    <source>
        <dbReference type="Google" id="ProtNLM"/>
    </source>
</evidence>
<dbReference type="AlphaFoldDB" id="A0A6M0Q305"/>
<reference evidence="1 2" key="1">
    <citation type="submission" date="2020-02" db="EMBL/GenBank/DDBJ databases">
        <title>Bacillus aquiflavi sp. nov., isolated from yellow water of strong flavor Chinese baijiu in Yibin region of China.</title>
        <authorList>
            <person name="Xie J."/>
        </authorList>
    </citation>
    <scope>NUCLEOTIDE SEQUENCE [LARGE SCALE GENOMIC DNA]</scope>
    <source>
        <strain evidence="1 2">SA4</strain>
    </source>
</reference>
<name>A0A6M0Q305_9BACI</name>
<proteinExistence type="predicted"/>
<dbReference type="Proteomes" id="UP000481043">
    <property type="component" value="Unassembled WGS sequence"/>
</dbReference>
<keyword evidence="2" id="KW-1185">Reference proteome</keyword>
<organism evidence="1 2">
    <name type="scientific">Bacillus mesophilus</name>
    <dbReference type="NCBI Taxonomy" id="1808955"/>
    <lineage>
        <taxon>Bacteria</taxon>
        <taxon>Bacillati</taxon>
        <taxon>Bacillota</taxon>
        <taxon>Bacilli</taxon>
        <taxon>Bacillales</taxon>
        <taxon>Bacillaceae</taxon>
        <taxon>Bacillus</taxon>
    </lineage>
</organism>
<dbReference type="EMBL" id="JAAIWM010000001">
    <property type="protein sequence ID" value="NEY70592.1"/>
    <property type="molecule type" value="Genomic_DNA"/>
</dbReference>
<comment type="caution">
    <text evidence="1">The sequence shown here is derived from an EMBL/GenBank/DDBJ whole genome shotgun (WGS) entry which is preliminary data.</text>
</comment>
<dbReference type="Pfam" id="PF14153">
    <property type="entry name" value="Spore_coat_CotO"/>
    <property type="match status" value="1"/>
</dbReference>
<sequence length="143" mass="16809">MKEEPQTVKRPPLLYIAQPDLQPAFVKMQDYYTIKKEVPELDVENLETEPLSEVPDLETKEEEKTIPLRKKFHEYSIEEKIHFFTNRKSNMPKPLCEIITETETYQGRIVSLENNIVTARILKDPYKVQIPIRLIQSIQVIGL</sequence>
<dbReference type="InterPro" id="IPR025439">
    <property type="entry name" value="Spore_coat_CotO"/>
</dbReference>
<dbReference type="RefSeq" id="WP_163177337.1">
    <property type="nucleotide sequence ID" value="NZ_JAAIWM010000001.1"/>
</dbReference>
<gene>
    <name evidence="1" type="ORF">G4D63_02455</name>
</gene>
<evidence type="ECO:0000313" key="2">
    <source>
        <dbReference type="Proteomes" id="UP000481043"/>
    </source>
</evidence>